<name>A0A7J8E8Q8_ROUAE</name>
<dbReference type="AlphaFoldDB" id="A0A7J8E8Q8"/>
<sequence>MGGRLRCHHTPRRDLSRSQGGGGGAAEEAVLSGMAHSPEGVLGQLGPRRARTELLVSPSYSSVGPGVQLPGPCTPPLPGHGPPRVGTGGPLSGRGRGRPWTALPSSLKRPETPSPGTPRTPAPAGPSRWQYAWAPRRRGPWMPALPPAPTPHPDHCPEESHRETQEGHPRPMTAAAQLLHRGGLSTHRDGLA</sequence>
<feature type="compositionally biased region" description="Pro residues" evidence="1">
    <location>
        <begin position="72"/>
        <end position="81"/>
    </location>
</feature>
<feature type="region of interest" description="Disordered" evidence="1">
    <location>
        <begin position="56"/>
        <end position="173"/>
    </location>
</feature>
<feature type="compositionally biased region" description="Low complexity" evidence="1">
    <location>
        <begin position="56"/>
        <end position="71"/>
    </location>
</feature>
<evidence type="ECO:0000313" key="2">
    <source>
        <dbReference type="EMBL" id="KAF6431562.1"/>
    </source>
</evidence>
<feature type="compositionally biased region" description="Basic and acidic residues" evidence="1">
    <location>
        <begin position="152"/>
        <end position="169"/>
    </location>
</feature>
<evidence type="ECO:0000256" key="1">
    <source>
        <dbReference type="SAM" id="MobiDB-lite"/>
    </source>
</evidence>
<reference evidence="2 3" key="1">
    <citation type="journal article" date="2020" name="Nature">
        <title>Six reference-quality genomes reveal evolution of bat adaptations.</title>
        <authorList>
            <person name="Jebb D."/>
            <person name="Huang Z."/>
            <person name="Pippel M."/>
            <person name="Hughes G.M."/>
            <person name="Lavrichenko K."/>
            <person name="Devanna P."/>
            <person name="Winkler S."/>
            <person name="Jermiin L.S."/>
            <person name="Skirmuntt E.C."/>
            <person name="Katzourakis A."/>
            <person name="Burkitt-Gray L."/>
            <person name="Ray D.A."/>
            <person name="Sullivan K.A.M."/>
            <person name="Roscito J.G."/>
            <person name="Kirilenko B.M."/>
            <person name="Davalos L.M."/>
            <person name="Corthals A.P."/>
            <person name="Power M.L."/>
            <person name="Jones G."/>
            <person name="Ransome R.D."/>
            <person name="Dechmann D.K.N."/>
            <person name="Locatelli A.G."/>
            <person name="Puechmaille S.J."/>
            <person name="Fedrigo O."/>
            <person name="Jarvis E.D."/>
            <person name="Hiller M."/>
            <person name="Vernes S.C."/>
            <person name="Myers E.W."/>
            <person name="Teeling E.C."/>
        </authorList>
    </citation>
    <scope>NUCLEOTIDE SEQUENCE [LARGE SCALE GENOMIC DNA]</scope>
    <source>
        <strain evidence="2">MRouAeg1</strain>
        <tissue evidence="2">Muscle</tissue>
    </source>
</reference>
<keyword evidence="3" id="KW-1185">Reference proteome</keyword>
<accession>A0A7J8E8Q8</accession>
<proteinExistence type="predicted"/>
<feature type="compositionally biased region" description="Basic residues" evidence="1">
    <location>
        <begin position="1"/>
        <end position="11"/>
    </location>
</feature>
<feature type="compositionally biased region" description="Pro residues" evidence="1">
    <location>
        <begin position="112"/>
        <end position="124"/>
    </location>
</feature>
<feature type="region of interest" description="Disordered" evidence="1">
    <location>
        <begin position="1"/>
        <end position="29"/>
    </location>
</feature>
<protein>
    <submittedName>
        <fullName evidence="2">Uncharacterized protein</fullName>
    </submittedName>
</protein>
<organism evidence="2 3">
    <name type="scientific">Rousettus aegyptiacus</name>
    <name type="common">Egyptian fruit bat</name>
    <name type="synonym">Pteropus aegyptiacus</name>
    <dbReference type="NCBI Taxonomy" id="9407"/>
    <lineage>
        <taxon>Eukaryota</taxon>
        <taxon>Metazoa</taxon>
        <taxon>Chordata</taxon>
        <taxon>Craniata</taxon>
        <taxon>Vertebrata</taxon>
        <taxon>Euteleostomi</taxon>
        <taxon>Mammalia</taxon>
        <taxon>Eutheria</taxon>
        <taxon>Laurasiatheria</taxon>
        <taxon>Chiroptera</taxon>
        <taxon>Yinpterochiroptera</taxon>
        <taxon>Pteropodoidea</taxon>
        <taxon>Pteropodidae</taxon>
        <taxon>Rousettinae</taxon>
        <taxon>Rousettus</taxon>
    </lineage>
</organism>
<evidence type="ECO:0000313" key="3">
    <source>
        <dbReference type="Proteomes" id="UP000593571"/>
    </source>
</evidence>
<gene>
    <name evidence="2" type="ORF">HJG63_008079</name>
</gene>
<dbReference type="Proteomes" id="UP000593571">
    <property type="component" value="Unassembled WGS sequence"/>
</dbReference>
<dbReference type="EMBL" id="JACASE010000010">
    <property type="protein sequence ID" value="KAF6431562.1"/>
    <property type="molecule type" value="Genomic_DNA"/>
</dbReference>
<comment type="caution">
    <text evidence="2">The sequence shown here is derived from an EMBL/GenBank/DDBJ whole genome shotgun (WGS) entry which is preliminary data.</text>
</comment>